<dbReference type="AlphaFoldDB" id="A0A844B790"/>
<dbReference type="OrthoDB" id="1628901at2"/>
<reference evidence="7 8" key="1">
    <citation type="submission" date="2019-11" db="EMBL/GenBank/DDBJ databases">
        <title>Caenimonas koreensis gen. nov., sp. nov., isolated from activated sludge.</title>
        <authorList>
            <person name="Seung H.R."/>
        </authorList>
    </citation>
    <scope>NUCLEOTIDE SEQUENCE [LARGE SCALE GENOMIC DNA]</scope>
    <source>
        <strain evidence="7 8">EMB320</strain>
    </source>
</reference>
<evidence type="ECO:0000256" key="4">
    <source>
        <dbReference type="ARBA" id="ARBA00023136"/>
    </source>
</evidence>
<sequence>MLIPPHGAGAHKALSAITALITVVGMQFAATAPALAQAAAGAKEAAPSEAARRAAESPYRFILQNAAIRERPKAAAAPAPAAAPEREAPRRPAASEQTFASVPARSAPEPAPAAVVPEPAAPAPTPVAVASPQAKPAPVVAARKELIPIKQDPPELSAALAREQPTGMVTVAFDVMPDGNVTGVKVTHSSNTRLNRPSIQAIQAWKFQPIDEVRQLEIELNYK</sequence>
<evidence type="ECO:0000313" key="8">
    <source>
        <dbReference type="Proteomes" id="UP000487350"/>
    </source>
</evidence>
<evidence type="ECO:0000256" key="3">
    <source>
        <dbReference type="ARBA" id="ARBA00022989"/>
    </source>
</evidence>
<dbReference type="InterPro" id="IPR006260">
    <property type="entry name" value="TonB/TolA_C"/>
</dbReference>
<dbReference type="RefSeq" id="WP_153584715.1">
    <property type="nucleotide sequence ID" value="NZ_WJBU01000008.1"/>
</dbReference>
<evidence type="ECO:0000256" key="5">
    <source>
        <dbReference type="SAM" id="MobiDB-lite"/>
    </source>
</evidence>
<keyword evidence="2" id="KW-0812">Transmembrane</keyword>
<evidence type="ECO:0000256" key="1">
    <source>
        <dbReference type="ARBA" id="ARBA00004167"/>
    </source>
</evidence>
<dbReference type="SUPFAM" id="SSF74653">
    <property type="entry name" value="TolA/TonB C-terminal domain"/>
    <property type="match status" value="1"/>
</dbReference>
<name>A0A844B790_9BURK</name>
<feature type="region of interest" description="Disordered" evidence="5">
    <location>
        <begin position="72"/>
        <end position="133"/>
    </location>
</feature>
<dbReference type="Gene3D" id="3.30.1150.10">
    <property type="match status" value="1"/>
</dbReference>
<feature type="compositionally biased region" description="Low complexity" evidence="5">
    <location>
        <begin position="74"/>
        <end position="83"/>
    </location>
</feature>
<proteinExistence type="predicted"/>
<keyword evidence="8" id="KW-1185">Reference proteome</keyword>
<comment type="caution">
    <text evidence="7">The sequence shown here is derived from an EMBL/GenBank/DDBJ whole genome shotgun (WGS) entry which is preliminary data.</text>
</comment>
<comment type="subcellular location">
    <subcellularLocation>
        <location evidence="1">Membrane</location>
        <topology evidence="1">Single-pass membrane protein</topology>
    </subcellularLocation>
</comment>
<organism evidence="7 8">
    <name type="scientific">Caenimonas koreensis DSM 17982</name>
    <dbReference type="NCBI Taxonomy" id="1121255"/>
    <lineage>
        <taxon>Bacteria</taxon>
        <taxon>Pseudomonadati</taxon>
        <taxon>Pseudomonadota</taxon>
        <taxon>Betaproteobacteria</taxon>
        <taxon>Burkholderiales</taxon>
        <taxon>Comamonadaceae</taxon>
        <taxon>Caenimonas</taxon>
    </lineage>
</organism>
<dbReference type="GO" id="GO:0055085">
    <property type="term" value="P:transmembrane transport"/>
    <property type="evidence" value="ECO:0007669"/>
    <property type="project" value="InterPro"/>
</dbReference>
<dbReference type="Pfam" id="PF03544">
    <property type="entry name" value="TonB_C"/>
    <property type="match status" value="1"/>
</dbReference>
<dbReference type="PROSITE" id="PS52015">
    <property type="entry name" value="TONB_CTD"/>
    <property type="match status" value="1"/>
</dbReference>
<protein>
    <submittedName>
        <fullName evidence="7">TonB family protein</fullName>
    </submittedName>
</protein>
<feature type="compositionally biased region" description="Low complexity" evidence="5">
    <location>
        <begin position="100"/>
        <end position="118"/>
    </location>
</feature>
<dbReference type="NCBIfam" id="TIGR01352">
    <property type="entry name" value="tonB_Cterm"/>
    <property type="match status" value="1"/>
</dbReference>
<gene>
    <name evidence="7" type="ORF">GHT07_08820</name>
</gene>
<evidence type="ECO:0000256" key="2">
    <source>
        <dbReference type="ARBA" id="ARBA00022692"/>
    </source>
</evidence>
<evidence type="ECO:0000313" key="7">
    <source>
        <dbReference type="EMBL" id="MRD47377.1"/>
    </source>
</evidence>
<evidence type="ECO:0000259" key="6">
    <source>
        <dbReference type="PROSITE" id="PS52015"/>
    </source>
</evidence>
<dbReference type="GO" id="GO:0016020">
    <property type="term" value="C:membrane"/>
    <property type="evidence" value="ECO:0007669"/>
    <property type="project" value="UniProtKB-SubCell"/>
</dbReference>
<accession>A0A844B790</accession>
<dbReference type="InterPro" id="IPR037682">
    <property type="entry name" value="TonB_C"/>
</dbReference>
<dbReference type="EMBL" id="WJBU01000008">
    <property type="protein sequence ID" value="MRD47377.1"/>
    <property type="molecule type" value="Genomic_DNA"/>
</dbReference>
<feature type="domain" description="TonB C-terminal" evidence="6">
    <location>
        <begin position="141"/>
        <end position="223"/>
    </location>
</feature>
<keyword evidence="4" id="KW-0472">Membrane</keyword>
<dbReference type="Proteomes" id="UP000487350">
    <property type="component" value="Unassembled WGS sequence"/>
</dbReference>
<keyword evidence="3" id="KW-1133">Transmembrane helix</keyword>